<name>A0A8D9EEB1_9HEMI</name>
<sequence length="118" mass="13262">MLFFFISLARFSSFPSLFIVFTFHVAIFIEGIFCLALLFLTPVTPTSHGSPPNVSTRRSERGHILSPENFIKGPAMFLESGFSRVTRMDNVVVNPGLATSQRISRYHGCHDRLLLSEL</sequence>
<keyword evidence="1" id="KW-0812">Transmembrane</keyword>
<accession>A0A8D9EEB1</accession>
<feature type="transmembrane region" description="Helical" evidence="1">
    <location>
        <begin position="17"/>
        <end position="40"/>
    </location>
</feature>
<proteinExistence type="predicted"/>
<dbReference type="AlphaFoldDB" id="A0A8D9EEB1"/>
<dbReference type="EMBL" id="HBUF01526476">
    <property type="protein sequence ID" value="CAG6750386.1"/>
    <property type="molecule type" value="Transcribed_RNA"/>
</dbReference>
<dbReference type="EMBL" id="HBUF01526472">
    <property type="protein sequence ID" value="CAG6750372.1"/>
    <property type="molecule type" value="Transcribed_RNA"/>
</dbReference>
<organism evidence="2">
    <name type="scientific">Cacopsylla melanoneura</name>
    <dbReference type="NCBI Taxonomy" id="428564"/>
    <lineage>
        <taxon>Eukaryota</taxon>
        <taxon>Metazoa</taxon>
        <taxon>Ecdysozoa</taxon>
        <taxon>Arthropoda</taxon>
        <taxon>Hexapoda</taxon>
        <taxon>Insecta</taxon>
        <taxon>Pterygota</taxon>
        <taxon>Neoptera</taxon>
        <taxon>Paraneoptera</taxon>
        <taxon>Hemiptera</taxon>
        <taxon>Sternorrhyncha</taxon>
        <taxon>Psylloidea</taxon>
        <taxon>Psyllidae</taxon>
        <taxon>Psyllinae</taxon>
        <taxon>Cacopsylla</taxon>
    </lineage>
</organism>
<protein>
    <submittedName>
        <fullName evidence="2">Uncharacterized protein</fullName>
    </submittedName>
</protein>
<evidence type="ECO:0000256" key="1">
    <source>
        <dbReference type="SAM" id="Phobius"/>
    </source>
</evidence>
<keyword evidence="1" id="KW-0472">Membrane</keyword>
<evidence type="ECO:0000313" key="2">
    <source>
        <dbReference type="EMBL" id="CAG6750372.1"/>
    </source>
</evidence>
<reference evidence="2" key="1">
    <citation type="submission" date="2021-05" db="EMBL/GenBank/DDBJ databases">
        <authorList>
            <person name="Alioto T."/>
            <person name="Alioto T."/>
            <person name="Gomez Garrido J."/>
        </authorList>
    </citation>
    <scope>NUCLEOTIDE SEQUENCE</scope>
</reference>
<keyword evidence="1" id="KW-1133">Transmembrane helix</keyword>